<proteinExistence type="predicted"/>
<protein>
    <submittedName>
        <fullName evidence="2">Uncharacterized protein</fullName>
    </submittedName>
</protein>
<gene>
    <name evidence="2" type="ORF">FBEOM_10171</name>
</gene>
<dbReference type="Proteomes" id="UP000730481">
    <property type="component" value="Unassembled WGS sequence"/>
</dbReference>
<name>A0A9P5ABW7_9HYPO</name>
<reference evidence="2" key="1">
    <citation type="journal article" date="2017" name="Mycologia">
        <title>Fusarium algeriense, sp. nov., a novel toxigenic crown rot pathogen of durum wheat from Algeria is nested in the Fusarium burgessii species complex.</title>
        <authorList>
            <person name="Laraba I."/>
            <person name="Keddad A."/>
            <person name="Boureghda H."/>
            <person name="Abdallah N."/>
            <person name="Vaughan M.M."/>
            <person name="Proctor R.H."/>
            <person name="Busman M."/>
            <person name="O'Donnell K."/>
        </authorList>
    </citation>
    <scope>NUCLEOTIDE SEQUENCE</scope>
    <source>
        <strain evidence="2">NRRL 25174</strain>
    </source>
</reference>
<evidence type="ECO:0000313" key="2">
    <source>
        <dbReference type="EMBL" id="KAF4335975.1"/>
    </source>
</evidence>
<sequence length="276" mass="30929">MTTSTSIFLDALPADALQLGWFVRNKYQPLENVHRTKHEPSDLVKEEFTHILDCRKKDDSQNFQAYLSGLFKLAFGLKTGVSVDLEAASCESQRVVNAVDWFEAACCKEDARMWLERQFKTGGRRVRVWVIVGLLVAKDVKFKVDMHDHFEADADGTIPLSALVALPDRFSSVLVDPGVKIGFENGRETISVLETKSMVYAIQYRRLKFRFFKRSKVPKNLGRPSWKIMTTTAGSAEDDDLVVQAQLGEETGGMGDEDKTSEESGDSDTDSSEDSD</sequence>
<evidence type="ECO:0000313" key="3">
    <source>
        <dbReference type="Proteomes" id="UP000730481"/>
    </source>
</evidence>
<accession>A0A9P5ABW7</accession>
<keyword evidence="3" id="KW-1185">Reference proteome</keyword>
<organism evidence="2 3">
    <name type="scientific">Fusarium beomiforme</name>
    <dbReference type="NCBI Taxonomy" id="44412"/>
    <lineage>
        <taxon>Eukaryota</taxon>
        <taxon>Fungi</taxon>
        <taxon>Dikarya</taxon>
        <taxon>Ascomycota</taxon>
        <taxon>Pezizomycotina</taxon>
        <taxon>Sordariomycetes</taxon>
        <taxon>Hypocreomycetidae</taxon>
        <taxon>Hypocreales</taxon>
        <taxon>Nectriaceae</taxon>
        <taxon>Fusarium</taxon>
        <taxon>Fusarium burgessii species complex</taxon>
    </lineage>
</organism>
<feature type="compositionally biased region" description="Acidic residues" evidence="1">
    <location>
        <begin position="263"/>
        <end position="276"/>
    </location>
</feature>
<evidence type="ECO:0000256" key="1">
    <source>
        <dbReference type="SAM" id="MobiDB-lite"/>
    </source>
</evidence>
<dbReference type="EMBL" id="PVQB02000523">
    <property type="protein sequence ID" value="KAF4335975.1"/>
    <property type="molecule type" value="Genomic_DNA"/>
</dbReference>
<comment type="caution">
    <text evidence="2">The sequence shown here is derived from an EMBL/GenBank/DDBJ whole genome shotgun (WGS) entry which is preliminary data.</text>
</comment>
<feature type="region of interest" description="Disordered" evidence="1">
    <location>
        <begin position="237"/>
        <end position="276"/>
    </location>
</feature>
<dbReference type="AlphaFoldDB" id="A0A9P5ABW7"/>
<reference evidence="2" key="2">
    <citation type="submission" date="2020-02" db="EMBL/GenBank/DDBJ databases">
        <title>Identification and distribution of gene clusters putatively required for synthesis of sphingolipid metabolism inhibitors in phylogenetically diverse species of the filamentous fungus Fusarium.</title>
        <authorList>
            <person name="Kim H.-S."/>
            <person name="Busman M."/>
            <person name="Brown D.W."/>
            <person name="Divon H."/>
            <person name="Uhlig S."/>
            <person name="Proctor R.H."/>
        </authorList>
    </citation>
    <scope>NUCLEOTIDE SEQUENCE</scope>
    <source>
        <strain evidence="2">NRRL 25174</strain>
    </source>
</reference>